<proteinExistence type="inferred from homology"/>
<evidence type="ECO:0000256" key="8">
    <source>
        <dbReference type="HAMAP-Rule" id="MF_00265"/>
    </source>
</evidence>
<gene>
    <name evidence="8" type="primary">vapC</name>
    <name evidence="10" type="ORF">NCAST_25_00310</name>
</gene>
<feature type="binding site" evidence="8">
    <location>
        <position position="8"/>
    </location>
    <ligand>
        <name>Mg(2+)</name>
        <dbReference type="ChEBI" id="CHEBI:18420"/>
    </ligand>
</feature>
<evidence type="ECO:0000256" key="1">
    <source>
        <dbReference type="ARBA" id="ARBA00001946"/>
    </source>
</evidence>
<dbReference type="EMBL" id="BAFO02000025">
    <property type="protein sequence ID" value="GAD84611.1"/>
    <property type="molecule type" value="Genomic_DNA"/>
</dbReference>
<evidence type="ECO:0000256" key="7">
    <source>
        <dbReference type="ARBA" id="ARBA00038093"/>
    </source>
</evidence>
<dbReference type="GO" id="GO:0000287">
    <property type="term" value="F:magnesium ion binding"/>
    <property type="evidence" value="ECO:0007669"/>
    <property type="project" value="UniProtKB-UniRule"/>
</dbReference>
<evidence type="ECO:0000256" key="6">
    <source>
        <dbReference type="ARBA" id="ARBA00022842"/>
    </source>
</evidence>
<evidence type="ECO:0000256" key="4">
    <source>
        <dbReference type="ARBA" id="ARBA00022723"/>
    </source>
</evidence>
<dbReference type="STRING" id="1824.SAMN05444423_11222"/>
<comment type="function">
    <text evidence="8">Toxic component of a toxin-antitoxin (TA) system. An RNase.</text>
</comment>
<keyword evidence="3 8" id="KW-0540">Nuclease</keyword>
<dbReference type="RefSeq" id="WP_019044697.1">
    <property type="nucleotide sequence ID" value="NZ_BAFO02000025.1"/>
</dbReference>
<dbReference type="GO" id="GO:0090729">
    <property type="term" value="F:toxin activity"/>
    <property type="evidence" value="ECO:0007669"/>
    <property type="project" value="UniProtKB-KW"/>
</dbReference>
<dbReference type="OrthoDB" id="5185254at2"/>
<dbReference type="Proteomes" id="UP000017048">
    <property type="component" value="Unassembled WGS sequence"/>
</dbReference>
<evidence type="ECO:0000313" key="11">
    <source>
        <dbReference type="Proteomes" id="UP000017048"/>
    </source>
</evidence>
<reference evidence="10 11" key="1">
    <citation type="journal article" date="2014" name="BMC Genomics">
        <title>Genome based analysis of type-I polyketide synthase and nonribosomal peptide synthetase gene clusters in seven strains of five representative Nocardia species.</title>
        <authorList>
            <person name="Komaki H."/>
            <person name="Ichikawa N."/>
            <person name="Hosoyama A."/>
            <person name="Takahashi-Nakaguchi A."/>
            <person name="Matsuzawa T."/>
            <person name="Suzuki K."/>
            <person name="Fujita N."/>
            <person name="Gonoi T."/>
        </authorList>
    </citation>
    <scope>NUCLEOTIDE SEQUENCE [LARGE SCALE GENOMIC DNA]</scope>
    <source>
        <strain evidence="10 11">NBRC 15531</strain>
    </source>
</reference>
<evidence type="ECO:0000259" key="9">
    <source>
        <dbReference type="Pfam" id="PF01850"/>
    </source>
</evidence>
<evidence type="ECO:0000313" key="10">
    <source>
        <dbReference type="EMBL" id="GAD84611.1"/>
    </source>
</evidence>
<keyword evidence="4 8" id="KW-0479">Metal-binding</keyword>
<protein>
    <recommendedName>
        <fullName evidence="8">Ribonuclease VapC</fullName>
        <shortName evidence="8">RNase VapC</shortName>
        <ecNumber evidence="8">3.1.-.-</ecNumber>
    </recommendedName>
    <alternativeName>
        <fullName evidence="8">Toxin VapC</fullName>
    </alternativeName>
</protein>
<dbReference type="InterPro" id="IPR029060">
    <property type="entry name" value="PIN-like_dom_sf"/>
</dbReference>
<dbReference type="HAMAP" id="MF_00265">
    <property type="entry name" value="VapC_Nob1"/>
    <property type="match status" value="1"/>
</dbReference>
<dbReference type="SUPFAM" id="SSF88723">
    <property type="entry name" value="PIN domain-like"/>
    <property type="match status" value="1"/>
</dbReference>
<dbReference type="Pfam" id="PF01850">
    <property type="entry name" value="PIN"/>
    <property type="match status" value="1"/>
</dbReference>
<dbReference type="GeneID" id="91514802"/>
<sequence length="137" mass="14986">MTERYLADTSALVRFFRGQTGAEWDQAVSSGLVGVCEPVRQEYLRAVGGRPAYYEAAGLLHEIFPYFTVPDSCWTESAALQERLADASRHQSAGPVDLLVAVTATHHKLTVLHADLDYEAIATLTGQPVRRIDKPAG</sequence>
<organism evidence="10 11">
    <name type="scientific">Nocardia asteroides NBRC 15531</name>
    <dbReference type="NCBI Taxonomy" id="1110697"/>
    <lineage>
        <taxon>Bacteria</taxon>
        <taxon>Bacillati</taxon>
        <taxon>Actinomycetota</taxon>
        <taxon>Actinomycetes</taxon>
        <taxon>Mycobacteriales</taxon>
        <taxon>Nocardiaceae</taxon>
        <taxon>Nocardia</taxon>
    </lineage>
</organism>
<dbReference type="Gene3D" id="3.40.50.1010">
    <property type="entry name" value="5'-nuclease"/>
    <property type="match status" value="1"/>
</dbReference>
<dbReference type="eggNOG" id="COG1487">
    <property type="taxonomic scope" value="Bacteria"/>
</dbReference>
<keyword evidence="6 8" id="KW-0460">Magnesium</keyword>
<keyword evidence="2 8" id="KW-1277">Toxin-antitoxin system</keyword>
<dbReference type="InterPro" id="IPR050556">
    <property type="entry name" value="Type_II_TA_system_RNase"/>
</dbReference>
<dbReference type="CDD" id="cd18755">
    <property type="entry name" value="PIN_MtVapC3_VapC21-like"/>
    <property type="match status" value="1"/>
</dbReference>
<dbReference type="GO" id="GO:0004540">
    <property type="term" value="F:RNA nuclease activity"/>
    <property type="evidence" value="ECO:0007669"/>
    <property type="project" value="InterPro"/>
</dbReference>
<comment type="similarity">
    <text evidence="7 8">Belongs to the PINc/VapC protein family.</text>
</comment>
<accession>U5EDY4</accession>
<comment type="caution">
    <text evidence="10">The sequence shown here is derived from an EMBL/GenBank/DDBJ whole genome shotgun (WGS) entry which is preliminary data.</text>
</comment>
<dbReference type="InterPro" id="IPR022907">
    <property type="entry name" value="VapC_family"/>
</dbReference>
<evidence type="ECO:0000256" key="3">
    <source>
        <dbReference type="ARBA" id="ARBA00022722"/>
    </source>
</evidence>
<keyword evidence="5 8" id="KW-0378">Hydrolase</keyword>
<comment type="cofactor">
    <cofactor evidence="1 8">
        <name>Mg(2+)</name>
        <dbReference type="ChEBI" id="CHEBI:18420"/>
    </cofactor>
</comment>
<evidence type="ECO:0000256" key="5">
    <source>
        <dbReference type="ARBA" id="ARBA00022801"/>
    </source>
</evidence>
<dbReference type="PANTHER" id="PTHR33653">
    <property type="entry name" value="RIBONUCLEASE VAPC2"/>
    <property type="match status" value="1"/>
</dbReference>
<dbReference type="EC" id="3.1.-.-" evidence="8"/>
<feature type="binding site" evidence="8">
    <location>
        <position position="97"/>
    </location>
    <ligand>
        <name>Mg(2+)</name>
        <dbReference type="ChEBI" id="CHEBI:18420"/>
    </ligand>
</feature>
<dbReference type="GO" id="GO:0016787">
    <property type="term" value="F:hydrolase activity"/>
    <property type="evidence" value="ECO:0007669"/>
    <property type="project" value="UniProtKB-KW"/>
</dbReference>
<feature type="domain" description="PIN" evidence="9">
    <location>
        <begin position="5"/>
        <end position="122"/>
    </location>
</feature>
<dbReference type="AlphaFoldDB" id="U5EDY4"/>
<dbReference type="PANTHER" id="PTHR33653:SF1">
    <property type="entry name" value="RIBONUCLEASE VAPC2"/>
    <property type="match status" value="1"/>
</dbReference>
<evidence type="ECO:0000256" key="2">
    <source>
        <dbReference type="ARBA" id="ARBA00022649"/>
    </source>
</evidence>
<name>U5EDY4_NOCAS</name>
<dbReference type="InterPro" id="IPR002716">
    <property type="entry name" value="PIN_dom"/>
</dbReference>
<keyword evidence="11" id="KW-1185">Reference proteome</keyword>
<keyword evidence="8" id="KW-0800">Toxin</keyword>